<keyword evidence="7" id="KW-1185">Reference proteome</keyword>
<dbReference type="FunFam" id="3.40.1390.30:FF:000001">
    <property type="entry name" value="GTP cyclohydrolase 1 type 2"/>
    <property type="match status" value="1"/>
</dbReference>
<comment type="similarity">
    <text evidence="1">Belongs to the GTP cyclohydrolase I type 2/NIF3 family.</text>
</comment>
<accession>A7I197</accession>
<keyword evidence="4 5" id="KW-0479">Metal-binding</keyword>
<dbReference type="RefSeq" id="WP_012108575.1">
    <property type="nucleotide sequence ID" value="NC_009714.1"/>
</dbReference>
<evidence type="ECO:0000256" key="4">
    <source>
        <dbReference type="ARBA" id="ARBA00022723"/>
    </source>
</evidence>
<dbReference type="eggNOG" id="COG0327">
    <property type="taxonomic scope" value="Bacteria"/>
</dbReference>
<dbReference type="HOGENOM" id="CLU_037423_2_1_7"/>
<dbReference type="Proteomes" id="UP000002407">
    <property type="component" value="Chromosome"/>
</dbReference>
<dbReference type="AlphaFoldDB" id="A7I197"/>
<dbReference type="OrthoDB" id="9792792at2"/>
<evidence type="ECO:0000313" key="6">
    <source>
        <dbReference type="EMBL" id="ABS52267.1"/>
    </source>
</evidence>
<evidence type="ECO:0000256" key="2">
    <source>
        <dbReference type="ARBA" id="ARBA00011643"/>
    </source>
</evidence>
<dbReference type="KEGG" id="cha:CHAB381_0707"/>
<feature type="binding site" evidence="5">
    <location>
        <position position="63"/>
    </location>
    <ligand>
        <name>a divalent metal cation</name>
        <dbReference type="ChEBI" id="CHEBI:60240"/>
        <label>1</label>
    </ligand>
</feature>
<evidence type="ECO:0000256" key="1">
    <source>
        <dbReference type="ARBA" id="ARBA00006964"/>
    </source>
</evidence>
<evidence type="ECO:0000313" key="7">
    <source>
        <dbReference type="Proteomes" id="UP000002407"/>
    </source>
</evidence>
<dbReference type="PANTHER" id="PTHR13799">
    <property type="entry name" value="NGG1 INTERACTING FACTOR 3"/>
    <property type="match status" value="1"/>
</dbReference>
<dbReference type="GO" id="GO:0046872">
    <property type="term" value="F:metal ion binding"/>
    <property type="evidence" value="ECO:0007669"/>
    <property type="project" value="UniProtKB-KW"/>
</dbReference>
<name>A7I197_CAMHC</name>
<sequence length="242" mass="27787">MKIAEIYEILNSVAPFEMQENWDNSGLLLGEMNTQIKGKIYLSLDLDSDLIENAEENSLFITHHPLIFGGIKVINPLKFPGNLIYKMIKKNISLISVHTNFDKCVLNQFVATKILGYEIYDKKDFLIFMRSPFESFSALCKDVKEKFELENLRVTDSKKKIKTIAFCTGSGSELLDDLDIDCFITGDLKYHTALQSLENRISLIDINHFESERYFGLSLAPFLQKFKSQVIISNSKNPFQYI</sequence>
<evidence type="ECO:0000256" key="3">
    <source>
        <dbReference type="ARBA" id="ARBA00022112"/>
    </source>
</evidence>
<organism evidence="6 7">
    <name type="scientific">Campylobacter hominis (strain ATCC BAA-381 / DSM 21671 / CCUG 45161 / LMG 19568 / NCTC 13146 / CH001A)</name>
    <dbReference type="NCBI Taxonomy" id="360107"/>
    <lineage>
        <taxon>Bacteria</taxon>
        <taxon>Pseudomonadati</taxon>
        <taxon>Campylobacterota</taxon>
        <taxon>Epsilonproteobacteria</taxon>
        <taxon>Campylobacterales</taxon>
        <taxon>Campylobacteraceae</taxon>
        <taxon>Campylobacter</taxon>
    </lineage>
</organism>
<dbReference type="STRING" id="360107.CHAB381_0707"/>
<evidence type="ECO:0000256" key="5">
    <source>
        <dbReference type="PIRSR" id="PIRSR602678-1"/>
    </source>
</evidence>
<feature type="binding site" evidence="5">
    <location>
        <position position="208"/>
    </location>
    <ligand>
        <name>a divalent metal cation</name>
        <dbReference type="ChEBI" id="CHEBI:60240"/>
        <label>1</label>
    </ligand>
</feature>
<dbReference type="InterPro" id="IPR036069">
    <property type="entry name" value="DUF34/NIF3_sf"/>
</dbReference>
<feature type="binding site" evidence="5">
    <location>
        <position position="212"/>
    </location>
    <ligand>
        <name>a divalent metal cation</name>
        <dbReference type="ChEBI" id="CHEBI:60240"/>
        <label>1</label>
    </ligand>
</feature>
<dbReference type="Pfam" id="PF01784">
    <property type="entry name" value="DUF34_NIF3"/>
    <property type="match status" value="1"/>
</dbReference>
<proteinExistence type="inferred from homology"/>
<dbReference type="PANTHER" id="PTHR13799:SF14">
    <property type="entry name" value="GTP CYCLOHYDROLASE 1 TYPE 2 HOMOLOG"/>
    <property type="match status" value="1"/>
</dbReference>
<feature type="binding site" evidence="5">
    <location>
        <position position="102"/>
    </location>
    <ligand>
        <name>a divalent metal cation</name>
        <dbReference type="ChEBI" id="CHEBI:60240"/>
        <label>1</label>
    </ligand>
</feature>
<dbReference type="EMBL" id="CP000776">
    <property type="protein sequence ID" value="ABS52267.1"/>
    <property type="molecule type" value="Genomic_DNA"/>
</dbReference>
<dbReference type="Gene3D" id="3.40.1390.30">
    <property type="entry name" value="NIF3 (NGG1p interacting factor 3)-like"/>
    <property type="match status" value="2"/>
</dbReference>
<feature type="binding site" evidence="5">
    <location>
        <position position="64"/>
    </location>
    <ligand>
        <name>a divalent metal cation</name>
        <dbReference type="ChEBI" id="CHEBI:60240"/>
        <label>2</label>
    </ligand>
</feature>
<comment type="subunit">
    <text evidence="2">Homohexamer.</text>
</comment>
<protein>
    <recommendedName>
        <fullName evidence="3">GTP cyclohydrolase 1 type 2 homolog</fullName>
    </recommendedName>
</protein>
<dbReference type="SUPFAM" id="SSF102705">
    <property type="entry name" value="NIF3 (NGG1p interacting factor 3)-like"/>
    <property type="match status" value="1"/>
</dbReference>
<reference evidence="7" key="1">
    <citation type="submission" date="2007-07" db="EMBL/GenBank/DDBJ databases">
        <title>Complete genome sequence of Campylobacter hominis ATCC BAA-381, a commensal isolated from the human gastrointestinal tract.</title>
        <authorList>
            <person name="Fouts D.E."/>
            <person name="Mongodin E.F."/>
            <person name="Puiu D."/>
            <person name="Sebastian Y."/>
            <person name="Miller W.G."/>
            <person name="Mandrell R.E."/>
            <person name="Nelson K.E."/>
        </authorList>
    </citation>
    <scope>NUCLEOTIDE SEQUENCE [LARGE SCALE GENOMIC DNA]</scope>
    <source>
        <strain evidence="7">ATCC BAA-381 / LMG 19568 / NCTC 13146 / CH001A</strain>
    </source>
</reference>
<gene>
    <name evidence="6" type="ordered locus">CHAB381_0707</name>
</gene>
<dbReference type="InterPro" id="IPR002678">
    <property type="entry name" value="DUF34/NIF3"/>
</dbReference>
<dbReference type="GO" id="GO:0005737">
    <property type="term" value="C:cytoplasm"/>
    <property type="evidence" value="ECO:0007669"/>
    <property type="project" value="TreeGrafter"/>
</dbReference>
<dbReference type="NCBIfam" id="TIGR00486">
    <property type="entry name" value="YbgI_SA1388"/>
    <property type="match status" value="1"/>
</dbReference>